<feature type="compositionally biased region" description="Low complexity" evidence="1">
    <location>
        <begin position="37"/>
        <end position="51"/>
    </location>
</feature>
<organism evidence="2 3">
    <name type="scientific">Hebeloma cylindrosporum</name>
    <dbReference type="NCBI Taxonomy" id="76867"/>
    <lineage>
        <taxon>Eukaryota</taxon>
        <taxon>Fungi</taxon>
        <taxon>Dikarya</taxon>
        <taxon>Basidiomycota</taxon>
        <taxon>Agaricomycotina</taxon>
        <taxon>Agaricomycetes</taxon>
        <taxon>Agaricomycetidae</taxon>
        <taxon>Agaricales</taxon>
        <taxon>Agaricineae</taxon>
        <taxon>Hymenogastraceae</taxon>
        <taxon>Hebeloma</taxon>
    </lineage>
</organism>
<feature type="compositionally biased region" description="Low complexity" evidence="1">
    <location>
        <begin position="65"/>
        <end position="80"/>
    </location>
</feature>
<evidence type="ECO:0000313" key="2">
    <source>
        <dbReference type="EMBL" id="KIM48217.1"/>
    </source>
</evidence>
<proteinExistence type="predicted"/>
<sequence length="378" mass="43370">MQQQQYPNYPYYGAPMYHPQTPYVGHGGPPPGPSHCYPQYYGPQQPQNAPQHPNPPAPAPYSFDAAAYTTQQNPQPATNQSRRHRRNQTIPAPQTAPLKSAMKKTMAVFNAPAQFHNPFSTQQQPQNQIPTQMPRPRVYSNPNVPQHMRDEPDRGPLLHMIISFHGYNELHVEHILPLALEELRTHIWPLWTDGLESDTIVGHTCIVKFRNTPWDLSGPNSRRACKFIVEFFRLFQRRGYTYHTAVNMTTTTPRLLFQVTKPNERIVFFIAYFSQEGRRLTLIEPPNHIDISIGARLRSVFPRKIQSDDVVEENTRVIEIKRKSNNSPEVEPSVFLIYVLKILVDLGFELDAILPLGRRGALGMRTVRELFIFKGVPP</sequence>
<dbReference type="AlphaFoldDB" id="A0A0C2Z4U1"/>
<keyword evidence="3" id="KW-1185">Reference proteome</keyword>
<name>A0A0C2Z4U1_HEBCY</name>
<reference evidence="3" key="2">
    <citation type="submission" date="2015-01" db="EMBL/GenBank/DDBJ databases">
        <title>Evolutionary Origins and Diversification of the Mycorrhizal Mutualists.</title>
        <authorList>
            <consortium name="DOE Joint Genome Institute"/>
            <consortium name="Mycorrhizal Genomics Consortium"/>
            <person name="Kohler A."/>
            <person name="Kuo A."/>
            <person name="Nagy L.G."/>
            <person name="Floudas D."/>
            <person name="Copeland A."/>
            <person name="Barry K.W."/>
            <person name="Cichocki N."/>
            <person name="Veneault-Fourrey C."/>
            <person name="LaButti K."/>
            <person name="Lindquist E.A."/>
            <person name="Lipzen A."/>
            <person name="Lundell T."/>
            <person name="Morin E."/>
            <person name="Murat C."/>
            <person name="Riley R."/>
            <person name="Ohm R."/>
            <person name="Sun H."/>
            <person name="Tunlid A."/>
            <person name="Henrissat B."/>
            <person name="Grigoriev I.V."/>
            <person name="Hibbett D.S."/>
            <person name="Martin F."/>
        </authorList>
    </citation>
    <scope>NUCLEOTIDE SEQUENCE [LARGE SCALE GENOMIC DNA]</scope>
    <source>
        <strain evidence="3">h7</strain>
    </source>
</reference>
<dbReference type="STRING" id="686832.A0A0C2Z4U1"/>
<dbReference type="HOGENOM" id="CLU_057382_0_0_1"/>
<reference evidence="2 3" key="1">
    <citation type="submission" date="2014-04" db="EMBL/GenBank/DDBJ databases">
        <authorList>
            <consortium name="DOE Joint Genome Institute"/>
            <person name="Kuo A."/>
            <person name="Gay G."/>
            <person name="Dore J."/>
            <person name="Kohler A."/>
            <person name="Nagy L.G."/>
            <person name="Floudas D."/>
            <person name="Copeland A."/>
            <person name="Barry K.W."/>
            <person name="Cichocki N."/>
            <person name="Veneault-Fourrey C."/>
            <person name="LaButti K."/>
            <person name="Lindquist E.A."/>
            <person name="Lipzen A."/>
            <person name="Lundell T."/>
            <person name="Morin E."/>
            <person name="Murat C."/>
            <person name="Sun H."/>
            <person name="Tunlid A."/>
            <person name="Henrissat B."/>
            <person name="Grigoriev I.V."/>
            <person name="Hibbett D.S."/>
            <person name="Martin F."/>
            <person name="Nordberg H.P."/>
            <person name="Cantor M.N."/>
            <person name="Hua S.X."/>
        </authorList>
    </citation>
    <scope>NUCLEOTIDE SEQUENCE [LARGE SCALE GENOMIC DNA]</scope>
    <source>
        <strain evidence="3">h7</strain>
    </source>
</reference>
<feature type="region of interest" description="Disordered" evidence="1">
    <location>
        <begin position="17"/>
        <end position="97"/>
    </location>
</feature>
<evidence type="ECO:0000256" key="1">
    <source>
        <dbReference type="SAM" id="MobiDB-lite"/>
    </source>
</evidence>
<dbReference type="Proteomes" id="UP000053424">
    <property type="component" value="Unassembled WGS sequence"/>
</dbReference>
<gene>
    <name evidence="2" type="ORF">M413DRAFT_16206</name>
</gene>
<evidence type="ECO:0000313" key="3">
    <source>
        <dbReference type="Proteomes" id="UP000053424"/>
    </source>
</evidence>
<dbReference type="OrthoDB" id="3255427at2759"/>
<protein>
    <submittedName>
        <fullName evidence="2">Uncharacterized protein</fullName>
    </submittedName>
</protein>
<dbReference type="EMBL" id="KN831769">
    <property type="protein sequence ID" value="KIM48217.1"/>
    <property type="molecule type" value="Genomic_DNA"/>
</dbReference>
<accession>A0A0C2Z4U1</accession>